<dbReference type="EMBL" id="JAABLQ010000001">
    <property type="protein sequence ID" value="NBN76789.1"/>
    <property type="molecule type" value="Genomic_DNA"/>
</dbReference>
<name>A0A7X5EZJ5_9HYPH</name>
<dbReference type="Proteomes" id="UP000586722">
    <property type="component" value="Unassembled WGS sequence"/>
</dbReference>
<reference evidence="2" key="1">
    <citation type="submission" date="2020-01" db="EMBL/GenBank/DDBJ databases">
        <authorList>
            <person name="Fang Y."/>
            <person name="Sun R."/>
            <person name="Nie L."/>
            <person name="He J."/>
            <person name="Hao L."/>
            <person name="Wang L."/>
            <person name="Su S."/>
            <person name="Lv E."/>
            <person name="Zhang Z."/>
            <person name="Xie R."/>
            <person name="Liu H."/>
        </authorList>
    </citation>
    <scope>NUCLEOTIDE SEQUENCE [LARGE SCALE GENOMIC DNA]</scope>
    <source>
        <strain evidence="2">XCT-53</strain>
    </source>
</reference>
<proteinExistence type="predicted"/>
<dbReference type="AlphaFoldDB" id="A0A7X5EZJ5"/>
<sequence>MDMTAFTPDLDTGGSTSDLATDRVMLAVQAAAASVESPVDEMGILTVLMAKKLAKATRKLTDEQRELVIGKSCEILRREYAAELRRLDA</sequence>
<evidence type="ECO:0000313" key="2">
    <source>
        <dbReference type="Proteomes" id="UP000586722"/>
    </source>
</evidence>
<evidence type="ECO:0000313" key="1">
    <source>
        <dbReference type="EMBL" id="NBN76789.1"/>
    </source>
</evidence>
<gene>
    <name evidence="1" type="ORF">GWI72_00740</name>
</gene>
<protein>
    <submittedName>
        <fullName evidence="1">Uncharacterized protein</fullName>
    </submittedName>
</protein>
<accession>A0A7X5EZJ5</accession>
<dbReference type="RefSeq" id="WP_161707522.1">
    <property type="nucleotide sequence ID" value="NZ_JAABLQ010000001.1"/>
</dbReference>
<organism evidence="1 2">
    <name type="scientific">Pannonibacter tanglangensis</name>
    <dbReference type="NCBI Taxonomy" id="2750084"/>
    <lineage>
        <taxon>Bacteria</taxon>
        <taxon>Pseudomonadati</taxon>
        <taxon>Pseudomonadota</taxon>
        <taxon>Alphaproteobacteria</taxon>
        <taxon>Hyphomicrobiales</taxon>
        <taxon>Stappiaceae</taxon>
        <taxon>Pannonibacter</taxon>
    </lineage>
</organism>
<keyword evidence="2" id="KW-1185">Reference proteome</keyword>
<comment type="caution">
    <text evidence="1">The sequence shown here is derived from an EMBL/GenBank/DDBJ whole genome shotgun (WGS) entry which is preliminary data.</text>
</comment>